<gene>
    <name evidence="1" type="ORF">Daura_06395</name>
</gene>
<dbReference type="KEGG" id="daur:Daura_06395"/>
<dbReference type="RefSeq" id="WP_156089884.1">
    <property type="nucleotide sequence ID" value="NZ_CP073767.1"/>
</dbReference>
<name>A0A9Q9MNL3_9ACTN</name>
<dbReference type="AlphaFoldDB" id="A0A9Q9MNL3"/>
<organism evidence="1 2">
    <name type="scientific">Dactylosporangium aurantiacum</name>
    <dbReference type="NCBI Taxonomy" id="35754"/>
    <lineage>
        <taxon>Bacteria</taxon>
        <taxon>Bacillati</taxon>
        <taxon>Actinomycetota</taxon>
        <taxon>Actinomycetes</taxon>
        <taxon>Micromonosporales</taxon>
        <taxon>Micromonosporaceae</taxon>
        <taxon>Dactylosporangium</taxon>
    </lineage>
</organism>
<protein>
    <submittedName>
        <fullName evidence="1">Uncharacterized protein</fullName>
    </submittedName>
</protein>
<sequence length="52" mass="5803">MFRFARRLTGRTAVPAGVQFCDSCAEVSTTADRARRRMDRTRADLTALAGLR</sequence>
<proteinExistence type="predicted"/>
<evidence type="ECO:0000313" key="2">
    <source>
        <dbReference type="Proteomes" id="UP001058003"/>
    </source>
</evidence>
<dbReference type="Proteomes" id="UP001058003">
    <property type="component" value="Chromosome"/>
</dbReference>
<reference evidence="1" key="1">
    <citation type="submission" date="2021-04" db="EMBL/GenBank/DDBJ databases">
        <title>Dactylosporangium aurantiacum NRRL B-8018 full assembly.</title>
        <authorList>
            <person name="Hartkoorn R.C."/>
            <person name="Beaudoing E."/>
            <person name="Hot D."/>
        </authorList>
    </citation>
    <scope>NUCLEOTIDE SEQUENCE</scope>
    <source>
        <strain evidence="1">NRRL B-8018</strain>
    </source>
</reference>
<dbReference type="EMBL" id="CP073767">
    <property type="protein sequence ID" value="UWZ55827.1"/>
    <property type="molecule type" value="Genomic_DNA"/>
</dbReference>
<keyword evidence="2" id="KW-1185">Reference proteome</keyword>
<evidence type="ECO:0000313" key="1">
    <source>
        <dbReference type="EMBL" id="UWZ55827.1"/>
    </source>
</evidence>
<accession>A0A9Q9MNL3</accession>